<dbReference type="PROSITE" id="PS50891">
    <property type="entry name" value="LOB"/>
    <property type="match status" value="1"/>
</dbReference>
<comment type="subcellular location">
    <subcellularLocation>
        <location evidence="1">Nucleus</location>
    </subcellularLocation>
</comment>
<evidence type="ECO:0000256" key="1">
    <source>
        <dbReference type="ARBA" id="ARBA00004123"/>
    </source>
</evidence>
<name>A0A5J9W1T3_9POAL</name>
<proteinExistence type="inferred from homology"/>
<sequence>MSSSDEATSSAEGPSPPPCAGCKHLRRRCVPSCAFAAYFPPEHGDQFAAVHKVFGASNVSKLLAEVAPGDRAGAVESLVYEARARLRDPAFGCVSYITVLEHMLKQGMGDLAAARGQLAGHVGGAAAFRPFDAGRASPEARMAGSARLDEVLRFAKEQDDKMRAVRVAFEAKRKQGRAEAWKDAVNRQMAEAQQAAAAVQSAREQAMQIHQAAAVTGQGIPRQQMAEAPESVAAAKAATEQAMMAQHGTGLVFPDGRVHGHPRQQIADAQKAASWEQQEIKMREDELYYHPAVHYAAMGREHPNSLPRMAHAPQLAAEENIVWGQEMMLRQAAAAAAELTAENQNMLAMMQQDAAELGRDQNVMLLLQQAVGGHGHPDLHQETVVQQIANAQQLSAVAEVAREQDLMMTQQQAAAYAHAMPGSMSGAARNIAFQPGGSPDAEAFPGQQQPQPVSALGFQTGSSLPPSLADLPRQPENDNGGDFDDGQLSDLTAYFGIPGPNLPPNGSGSS</sequence>
<accession>A0A5J9W1T3</accession>
<evidence type="ECO:0000256" key="3">
    <source>
        <dbReference type="ARBA" id="ARBA00022473"/>
    </source>
</evidence>
<keyword evidence="3" id="KW-0217">Developmental protein</keyword>
<dbReference type="AlphaFoldDB" id="A0A5J9W1T3"/>
<dbReference type="InterPro" id="IPR004883">
    <property type="entry name" value="LOB"/>
</dbReference>
<dbReference type="EMBL" id="RWGY01000007">
    <property type="protein sequence ID" value="TVU41464.1"/>
    <property type="molecule type" value="Genomic_DNA"/>
</dbReference>
<evidence type="ECO:0000256" key="4">
    <source>
        <dbReference type="ARBA" id="ARBA00023242"/>
    </source>
</evidence>
<dbReference type="GO" id="GO:0005634">
    <property type="term" value="C:nucleus"/>
    <property type="evidence" value="ECO:0007669"/>
    <property type="project" value="UniProtKB-SubCell"/>
</dbReference>
<feature type="non-terminal residue" evidence="7">
    <location>
        <position position="1"/>
    </location>
</feature>
<dbReference type="Pfam" id="PF03195">
    <property type="entry name" value="LOB"/>
    <property type="match status" value="1"/>
</dbReference>
<dbReference type="PANTHER" id="PTHR31301">
    <property type="entry name" value="LOB DOMAIN-CONTAINING PROTEIN 4-RELATED"/>
    <property type="match status" value="1"/>
</dbReference>
<organism evidence="7 8">
    <name type="scientific">Eragrostis curvula</name>
    <name type="common">weeping love grass</name>
    <dbReference type="NCBI Taxonomy" id="38414"/>
    <lineage>
        <taxon>Eukaryota</taxon>
        <taxon>Viridiplantae</taxon>
        <taxon>Streptophyta</taxon>
        <taxon>Embryophyta</taxon>
        <taxon>Tracheophyta</taxon>
        <taxon>Spermatophyta</taxon>
        <taxon>Magnoliopsida</taxon>
        <taxon>Liliopsida</taxon>
        <taxon>Poales</taxon>
        <taxon>Poaceae</taxon>
        <taxon>PACMAD clade</taxon>
        <taxon>Chloridoideae</taxon>
        <taxon>Eragrostideae</taxon>
        <taxon>Eragrostidinae</taxon>
        <taxon>Eragrostis</taxon>
    </lineage>
</organism>
<keyword evidence="4" id="KW-0539">Nucleus</keyword>
<evidence type="ECO:0000259" key="6">
    <source>
        <dbReference type="PROSITE" id="PS50891"/>
    </source>
</evidence>
<evidence type="ECO:0000313" key="8">
    <source>
        <dbReference type="Proteomes" id="UP000324897"/>
    </source>
</evidence>
<feature type="region of interest" description="Disordered" evidence="5">
    <location>
        <begin position="427"/>
        <end position="510"/>
    </location>
</feature>
<feature type="domain" description="LOB" evidence="6">
    <location>
        <begin position="17"/>
        <end position="118"/>
    </location>
</feature>
<evidence type="ECO:0000256" key="5">
    <source>
        <dbReference type="SAM" id="MobiDB-lite"/>
    </source>
</evidence>
<comment type="caution">
    <text evidence="7">The sequence shown here is derived from an EMBL/GenBank/DDBJ whole genome shotgun (WGS) entry which is preliminary data.</text>
</comment>
<gene>
    <name evidence="7" type="ORF">EJB05_14983</name>
</gene>
<reference evidence="7 8" key="1">
    <citation type="journal article" date="2019" name="Sci. Rep.">
        <title>A high-quality genome of Eragrostis curvula grass provides insights into Poaceae evolution and supports new strategies to enhance forage quality.</title>
        <authorList>
            <person name="Carballo J."/>
            <person name="Santos B.A.C.M."/>
            <person name="Zappacosta D."/>
            <person name="Garbus I."/>
            <person name="Selva J.P."/>
            <person name="Gallo C.A."/>
            <person name="Diaz A."/>
            <person name="Albertini E."/>
            <person name="Caccamo M."/>
            <person name="Echenique V."/>
        </authorList>
    </citation>
    <scope>NUCLEOTIDE SEQUENCE [LARGE SCALE GENOMIC DNA]</scope>
    <source>
        <strain evidence="8">cv. Victoria</strain>
        <tissue evidence="7">Leaf</tissue>
    </source>
</reference>
<keyword evidence="8" id="KW-1185">Reference proteome</keyword>
<evidence type="ECO:0000313" key="7">
    <source>
        <dbReference type="EMBL" id="TVU41464.1"/>
    </source>
</evidence>
<feature type="compositionally biased region" description="Polar residues" evidence="5">
    <location>
        <begin position="446"/>
        <end position="465"/>
    </location>
</feature>
<comment type="similarity">
    <text evidence="2">Belongs to the LOB domain-containing protein family.</text>
</comment>
<dbReference type="Gramene" id="TVU41464">
    <property type="protein sequence ID" value="TVU41464"/>
    <property type="gene ID" value="EJB05_14983"/>
</dbReference>
<protein>
    <recommendedName>
        <fullName evidence="6">LOB domain-containing protein</fullName>
    </recommendedName>
</protein>
<evidence type="ECO:0000256" key="2">
    <source>
        <dbReference type="ARBA" id="ARBA00005474"/>
    </source>
</evidence>
<feature type="compositionally biased region" description="Low complexity" evidence="5">
    <location>
        <begin position="496"/>
        <end position="510"/>
    </location>
</feature>
<dbReference type="PANTHER" id="PTHR31301:SF83">
    <property type="entry name" value="PROTEIN ASYMMETRIC LEAVES 2"/>
    <property type="match status" value="1"/>
</dbReference>
<dbReference type="Proteomes" id="UP000324897">
    <property type="component" value="Chromosome 4"/>
</dbReference>